<dbReference type="Gene3D" id="3.40.50.300">
    <property type="entry name" value="P-loop containing nucleotide triphosphate hydrolases"/>
    <property type="match status" value="2"/>
</dbReference>
<evidence type="ECO:0000313" key="1">
    <source>
        <dbReference type="EMBL" id="CAG8526955.1"/>
    </source>
</evidence>
<dbReference type="AlphaFoldDB" id="A0A9N9AFA1"/>
<proteinExistence type="predicted"/>
<dbReference type="SUPFAM" id="SSF52540">
    <property type="entry name" value="P-loop containing nucleoside triphosphate hydrolases"/>
    <property type="match status" value="2"/>
</dbReference>
<evidence type="ECO:0000313" key="2">
    <source>
        <dbReference type="Proteomes" id="UP000789405"/>
    </source>
</evidence>
<dbReference type="InterPro" id="IPR027417">
    <property type="entry name" value="P-loop_NTPase"/>
</dbReference>
<keyword evidence="2" id="KW-1185">Reference proteome</keyword>
<dbReference type="Proteomes" id="UP000789405">
    <property type="component" value="Unassembled WGS sequence"/>
</dbReference>
<sequence length="318" mass="36138">MKTPNKYCASVFVMAKFRPTEKDKKIISEDKKYAIIINKVSRLYAIRLINYNDNDRVTIIAVKRFPDLVGFYPTKEEANNKAKDIEMKKEVDQCIYGIETQEDSVNNNILIIGRTGSGKSTLANVISNSTEFGEIVDTVGVSDTGLSPKMVLIKLTEAIYSMKGDKTSVCGIDGRFTEEQIEAFEILKGIFGDNVTKYTTIIRINSCKGVVHINAPSLTSSDRIHRTISRKILLDYLAAFHGNFKMECWDNICVRINDFMNARKKWGEDEISNSIFQREFIRKEIKGMEYEVIVVVEDELRSNIEAKVEVLKHCCPIS</sequence>
<reference evidence="1" key="1">
    <citation type="submission" date="2021-06" db="EMBL/GenBank/DDBJ databases">
        <authorList>
            <person name="Kallberg Y."/>
            <person name="Tangrot J."/>
            <person name="Rosling A."/>
        </authorList>
    </citation>
    <scope>NUCLEOTIDE SEQUENCE</scope>
    <source>
        <strain evidence="1">MA453B</strain>
    </source>
</reference>
<dbReference type="OrthoDB" id="8954335at2759"/>
<protein>
    <submittedName>
        <fullName evidence="1">11552_t:CDS:1</fullName>
    </submittedName>
</protein>
<gene>
    <name evidence="1" type="ORF">DERYTH_LOCUS4153</name>
</gene>
<accession>A0A9N9AFA1</accession>
<name>A0A9N9AFA1_9GLOM</name>
<comment type="caution">
    <text evidence="1">The sequence shown here is derived from an EMBL/GenBank/DDBJ whole genome shotgun (WGS) entry which is preliminary data.</text>
</comment>
<organism evidence="1 2">
    <name type="scientific">Dentiscutata erythropus</name>
    <dbReference type="NCBI Taxonomy" id="1348616"/>
    <lineage>
        <taxon>Eukaryota</taxon>
        <taxon>Fungi</taxon>
        <taxon>Fungi incertae sedis</taxon>
        <taxon>Mucoromycota</taxon>
        <taxon>Glomeromycotina</taxon>
        <taxon>Glomeromycetes</taxon>
        <taxon>Diversisporales</taxon>
        <taxon>Gigasporaceae</taxon>
        <taxon>Dentiscutata</taxon>
    </lineage>
</organism>
<dbReference type="EMBL" id="CAJVPY010001557">
    <property type="protein sequence ID" value="CAG8526955.1"/>
    <property type="molecule type" value="Genomic_DNA"/>
</dbReference>